<accession>A0ABQ4CID5</accession>
<sequence>MSTAAAGSPTSPATALVDLGVKACTAYGREDLAARLGRIRAGLDDPAVHIVVAGEFKQGKSSLINALLGIPVCPVDDDVATAVPTFVRHGAEKTATVVYEGRRETVDFADLRRHVVEGAEGARPARVDVTVPRKLLSGGLVLVDTPGVGGLGSAHAAAGLAAISVADAVLFVTDASQELTRSEVEFLRQARELCPTVVCVLTKIDFYPAWRRIRDLDAGHLRMVGDIPLMPVSSPLRTRAVRANDQPLNVESGFPDLVKFVQERVGGGAAARRSADAAADVLAVCEQLAGQFTAEREALADPANAQRIVDDLNAAKRRVEELKTAAARWSVTLNDGTADLTADVDFDLRDRIRKITTEADDAIDEVDPADMWPEMEEWLRARISYDLLGNYTYLRRQATELSEQVASHFTEASGEAVGLLKVYNPSFLVEEREVEHRIELAKMTAGKQVMVALKSAYGGALMFTMLGSLMGVALGPIGIGIGVVMGHRGLKDEKKRQLERRRAQGKNAMRRYCDEISFVSGKDSRDTVRRVQRQLRDHYTRLAEELNRSTAAALAAATDTAKRSQADRQKRLKDLDAELTRLGQLRDRATKLAGAA</sequence>
<keyword evidence="2" id="KW-1133">Transmembrane helix</keyword>
<dbReference type="EMBL" id="BONE01000001">
    <property type="protein sequence ID" value="GIF70567.1"/>
    <property type="molecule type" value="Genomic_DNA"/>
</dbReference>
<dbReference type="Gene3D" id="3.40.50.300">
    <property type="entry name" value="P-loop containing nucleotide triphosphate hydrolases"/>
    <property type="match status" value="1"/>
</dbReference>
<keyword evidence="1" id="KW-0175">Coiled coil</keyword>
<protein>
    <submittedName>
        <fullName evidence="4">Dynamin</fullName>
    </submittedName>
</protein>
<dbReference type="InterPro" id="IPR045063">
    <property type="entry name" value="Dynamin_N"/>
</dbReference>
<feature type="domain" description="Dynamin N-terminal" evidence="3">
    <location>
        <begin position="50"/>
        <end position="203"/>
    </location>
</feature>
<dbReference type="RefSeq" id="WP_203710032.1">
    <property type="nucleotide sequence ID" value="NZ_BONE01000001.1"/>
</dbReference>
<dbReference type="InterPro" id="IPR027417">
    <property type="entry name" value="P-loop_NTPase"/>
</dbReference>
<dbReference type="SUPFAM" id="SSF52540">
    <property type="entry name" value="P-loop containing nucleoside triphosphate hydrolases"/>
    <property type="match status" value="1"/>
</dbReference>
<evidence type="ECO:0000313" key="5">
    <source>
        <dbReference type="Proteomes" id="UP000604117"/>
    </source>
</evidence>
<feature type="transmembrane region" description="Helical" evidence="2">
    <location>
        <begin position="460"/>
        <end position="486"/>
    </location>
</feature>
<keyword evidence="2" id="KW-0472">Membrane</keyword>
<evidence type="ECO:0000259" key="3">
    <source>
        <dbReference type="Pfam" id="PF00350"/>
    </source>
</evidence>
<evidence type="ECO:0000256" key="1">
    <source>
        <dbReference type="SAM" id="Coils"/>
    </source>
</evidence>
<name>A0ABQ4CID5_9ACTN</name>
<organism evidence="4 5">
    <name type="scientific">Asanoa siamensis</name>
    <dbReference type="NCBI Taxonomy" id="926357"/>
    <lineage>
        <taxon>Bacteria</taxon>
        <taxon>Bacillati</taxon>
        <taxon>Actinomycetota</taxon>
        <taxon>Actinomycetes</taxon>
        <taxon>Micromonosporales</taxon>
        <taxon>Micromonosporaceae</taxon>
        <taxon>Asanoa</taxon>
    </lineage>
</organism>
<evidence type="ECO:0000313" key="4">
    <source>
        <dbReference type="EMBL" id="GIF70567.1"/>
    </source>
</evidence>
<dbReference type="PANTHER" id="PTHR43681:SF1">
    <property type="entry name" value="SARCALUMENIN"/>
    <property type="match status" value="1"/>
</dbReference>
<evidence type="ECO:0000256" key="2">
    <source>
        <dbReference type="SAM" id="Phobius"/>
    </source>
</evidence>
<proteinExistence type="predicted"/>
<dbReference type="InterPro" id="IPR051943">
    <property type="entry name" value="TRAFAC_Dynamin-like_GTPase"/>
</dbReference>
<gene>
    <name evidence="4" type="ORF">Asi02nite_00850</name>
</gene>
<keyword evidence="5" id="KW-1185">Reference proteome</keyword>
<reference evidence="4 5" key="1">
    <citation type="submission" date="2021-01" db="EMBL/GenBank/DDBJ databases">
        <title>Whole genome shotgun sequence of Asanoa siamensis NBRC 107932.</title>
        <authorList>
            <person name="Komaki H."/>
            <person name="Tamura T."/>
        </authorList>
    </citation>
    <scope>NUCLEOTIDE SEQUENCE [LARGE SCALE GENOMIC DNA]</scope>
    <source>
        <strain evidence="4 5">NBRC 107932</strain>
    </source>
</reference>
<dbReference type="Pfam" id="PF00350">
    <property type="entry name" value="Dynamin_N"/>
    <property type="match status" value="1"/>
</dbReference>
<feature type="coiled-coil region" evidence="1">
    <location>
        <begin position="305"/>
        <end position="332"/>
    </location>
</feature>
<dbReference type="PANTHER" id="PTHR43681">
    <property type="entry name" value="TRANSMEMBRANE GTPASE FZO"/>
    <property type="match status" value="1"/>
</dbReference>
<dbReference type="Proteomes" id="UP000604117">
    <property type="component" value="Unassembled WGS sequence"/>
</dbReference>
<keyword evidence="2" id="KW-0812">Transmembrane</keyword>
<comment type="caution">
    <text evidence="4">The sequence shown here is derived from an EMBL/GenBank/DDBJ whole genome shotgun (WGS) entry which is preliminary data.</text>
</comment>